<keyword evidence="3" id="KW-1185">Reference proteome</keyword>
<dbReference type="InterPro" id="IPR023994">
    <property type="entry name" value="NiFe-hyd_HybE"/>
</dbReference>
<accession>A0A1A8XF42</accession>
<dbReference type="EMBL" id="FLQX01000019">
    <property type="protein sequence ID" value="SBT03790.1"/>
    <property type="molecule type" value="Genomic_DNA"/>
</dbReference>
<proteinExistence type="predicted"/>
<feature type="region of interest" description="Disordered" evidence="1">
    <location>
        <begin position="1"/>
        <end position="22"/>
    </location>
</feature>
<gene>
    <name evidence="2" type="ORF">ACCAA_1150001</name>
</gene>
<dbReference type="AlphaFoldDB" id="A0A1A8XF42"/>
<dbReference type="STRING" id="1860102.ACCAA_1150001"/>
<sequence length="212" mass="22864">MTGSIHKAAFQAEQPPPAEAITTDPTARLEAMYRRIWANSMRDLPFVNPALSVEAVGFRRWQSVGALRLATASSPVDQSELIDRPLLSASGDWLGTVITPWFVNLFLVPGGGNLWSDRRPGERCHVQFPIGPLEFIADHDASAEIPSYQYCALFAPPGQFTSQAAARAAAVAALTTLLATAPPVEARVQPAPSSAVKPGTSRRAFFRRIARG</sequence>
<dbReference type="Pfam" id="PF11939">
    <property type="entry name" value="NiFe-hyd_HybE"/>
    <property type="match status" value="1"/>
</dbReference>
<evidence type="ECO:0000313" key="3">
    <source>
        <dbReference type="Proteomes" id="UP000199169"/>
    </source>
</evidence>
<dbReference type="InterPro" id="IPR038530">
    <property type="entry name" value="NiFe-hyd_HybE_sf"/>
</dbReference>
<name>A0A1A8XF42_9PROT</name>
<evidence type="ECO:0000313" key="2">
    <source>
        <dbReference type="EMBL" id="SBT03790.1"/>
    </source>
</evidence>
<protein>
    <submittedName>
        <fullName evidence="2">Uncharacterized protein</fullName>
    </submittedName>
</protein>
<dbReference type="Gene3D" id="3.30.1460.40">
    <property type="entry name" value="[NiFe]-hydrogenase assembly chaperone, HybE"/>
    <property type="match status" value="1"/>
</dbReference>
<dbReference type="RefSeq" id="WP_186405650.1">
    <property type="nucleotide sequence ID" value="NZ_FLQX01000019.1"/>
</dbReference>
<dbReference type="NCBIfam" id="TIGR03993">
    <property type="entry name" value="hydrog_HybE"/>
    <property type="match status" value="1"/>
</dbReference>
<reference evidence="2 3" key="1">
    <citation type="submission" date="2016-06" db="EMBL/GenBank/DDBJ databases">
        <authorList>
            <person name="Kjaerup R.B."/>
            <person name="Dalgaard T.S."/>
            <person name="Juul-Madsen H.R."/>
        </authorList>
    </citation>
    <scope>NUCLEOTIDE SEQUENCE [LARGE SCALE GENOMIC DNA]</scope>
    <source>
        <strain evidence="2">3</strain>
    </source>
</reference>
<dbReference type="Proteomes" id="UP000199169">
    <property type="component" value="Unassembled WGS sequence"/>
</dbReference>
<evidence type="ECO:0000256" key="1">
    <source>
        <dbReference type="SAM" id="MobiDB-lite"/>
    </source>
</evidence>
<organism evidence="2 3">
    <name type="scientific">Candidatus Accumulibacter aalborgensis</name>
    <dbReference type="NCBI Taxonomy" id="1860102"/>
    <lineage>
        <taxon>Bacteria</taxon>
        <taxon>Pseudomonadati</taxon>
        <taxon>Pseudomonadota</taxon>
        <taxon>Betaproteobacteria</taxon>
        <taxon>Candidatus Accumulibacter</taxon>
    </lineage>
</organism>